<gene>
    <name evidence="2" type="ORF">JGI4_01879</name>
    <name evidence="1" type="ORF">JGI8_00644</name>
</gene>
<accession>A0A0P1LN52</accession>
<reference evidence="1 4" key="2">
    <citation type="submission" date="2015-11" db="EMBL/GenBank/DDBJ databases">
        <authorList>
            <person name="Varghese N."/>
        </authorList>
    </citation>
    <scope>NUCLEOTIDE SEQUENCE [LARGE SCALE GENOMIC DNA]</scope>
    <source>
        <strain evidence="1 4">JGI-8</strain>
    </source>
</reference>
<dbReference type="RefSeq" id="WP_047134503.1">
    <property type="nucleotide sequence ID" value="NZ_CZVI01000006.1"/>
</dbReference>
<name>A0A0P1L7E4_9BACT</name>
<sequence length="125" mass="14874">MSIDRFLKGVQEFNSELFFECHDTLEEIWNEERNPEIKKFYHGLIHIAVGFYHLTNLNFRGATSQLKKAIAKLNDYPEIYMNVKLSELLSEVKLWLEKIENTPPNENFNFENLPKIKLVDKNENR</sequence>
<dbReference type="STRING" id="1633631.GCA_001442925_01874"/>
<dbReference type="OrthoDB" id="165483at2"/>
<organism evidence="2 3">
    <name type="scientific">Candidatus Kryptonium thompsonii</name>
    <dbReference type="NCBI Taxonomy" id="1633631"/>
    <lineage>
        <taxon>Bacteria</taxon>
        <taxon>Pseudomonadati</taxon>
        <taxon>Candidatus Kryptoniota</taxon>
        <taxon>Candidatus Kryptonium</taxon>
    </lineage>
</organism>
<dbReference type="InterPro" id="IPR005500">
    <property type="entry name" value="DUF309"/>
</dbReference>
<accession>A0A0P1MGB0</accession>
<dbReference type="PANTHER" id="PTHR34796">
    <property type="entry name" value="EXPRESSED PROTEIN"/>
    <property type="match status" value="1"/>
</dbReference>
<dbReference type="Proteomes" id="UP000182011">
    <property type="component" value="Unassembled WGS sequence"/>
</dbReference>
<dbReference type="EMBL" id="FAOP01000007">
    <property type="protein sequence ID" value="CUU07727.1"/>
    <property type="molecule type" value="Genomic_DNA"/>
</dbReference>
<dbReference type="PANTHER" id="PTHR34796:SF1">
    <property type="entry name" value="EXPRESSED PROTEIN"/>
    <property type="match status" value="1"/>
</dbReference>
<evidence type="ECO:0008006" key="5">
    <source>
        <dbReference type="Google" id="ProtNLM"/>
    </source>
</evidence>
<dbReference type="EMBL" id="CZVI01000006">
    <property type="protein sequence ID" value="CUS82908.1"/>
    <property type="molecule type" value="Genomic_DNA"/>
</dbReference>
<accession>A0A0P1N1J6</accession>
<dbReference type="InterPro" id="IPR023203">
    <property type="entry name" value="TTHA0068_sf"/>
</dbReference>
<dbReference type="AlphaFoldDB" id="A0A0P1L7E4"/>
<accession>A0A0P1MGS7</accession>
<proteinExistence type="predicted"/>
<reference evidence="2 3" key="1">
    <citation type="submission" date="2015-11" db="EMBL/GenBank/DDBJ databases">
        <authorList>
            <person name="Zhang Y."/>
            <person name="Guo Z."/>
        </authorList>
    </citation>
    <scope>NUCLEOTIDE SEQUENCE [LARGE SCALE GENOMIC DNA]</scope>
    <source>
        <strain evidence="2">JGI-4</strain>
    </source>
</reference>
<accession>A0A0S4NBT7</accession>
<evidence type="ECO:0000313" key="1">
    <source>
        <dbReference type="EMBL" id="CUS82908.1"/>
    </source>
</evidence>
<evidence type="ECO:0000313" key="2">
    <source>
        <dbReference type="EMBL" id="CUU07727.1"/>
    </source>
</evidence>
<dbReference type="Gene3D" id="1.10.3450.10">
    <property type="entry name" value="TTHA0068-like"/>
    <property type="match status" value="1"/>
</dbReference>
<dbReference type="SUPFAM" id="SSF140663">
    <property type="entry name" value="TTHA0068-like"/>
    <property type="match status" value="1"/>
</dbReference>
<accession>A0A0P1L7E4</accession>
<keyword evidence="4" id="KW-1185">Reference proteome</keyword>
<accession>A0A0P1M0U8</accession>
<accession>A0A0N7MYM5</accession>
<dbReference type="Proteomes" id="UP000182200">
    <property type="component" value="Unassembled WGS sequence"/>
</dbReference>
<accession>A0A0P1M1Y1</accession>
<evidence type="ECO:0000313" key="4">
    <source>
        <dbReference type="Proteomes" id="UP000182200"/>
    </source>
</evidence>
<evidence type="ECO:0000313" key="3">
    <source>
        <dbReference type="Proteomes" id="UP000182011"/>
    </source>
</evidence>
<dbReference type="Pfam" id="PF03745">
    <property type="entry name" value="DUF309"/>
    <property type="match status" value="1"/>
</dbReference>
<accession>A0A0P1LZG1</accession>
<protein>
    <recommendedName>
        <fullName evidence="5">DUF309 domain-containing protein</fullName>
    </recommendedName>
</protein>